<proteinExistence type="predicted"/>
<organism evidence="1">
    <name type="scientific">viral metagenome</name>
    <dbReference type="NCBI Taxonomy" id="1070528"/>
    <lineage>
        <taxon>unclassified sequences</taxon>
        <taxon>metagenomes</taxon>
        <taxon>organismal metagenomes</taxon>
    </lineage>
</organism>
<name>A0A6C0EL46_9ZZZZ</name>
<accession>A0A6C0EL46</accession>
<dbReference type="AlphaFoldDB" id="A0A6C0EL46"/>
<protein>
    <submittedName>
        <fullName evidence="1">Uncharacterized protein</fullName>
    </submittedName>
</protein>
<evidence type="ECO:0000313" key="1">
    <source>
        <dbReference type="EMBL" id="QHT29914.1"/>
    </source>
</evidence>
<dbReference type="EMBL" id="MN738886">
    <property type="protein sequence ID" value="QHT29914.1"/>
    <property type="molecule type" value="Genomic_DNA"/>
</dbReference>
<reference evidence="1" key="1">
    <citation type="journal article" date="2020" name="Nature">
        <title>Giant virus diversity and host interactions through global metagenomics.</title>
        <authorList>
            <person name="Schulz F."/>
            <person name="Roux S."/>
            <person name="Paez-Espino D."/>
            <person name="Jungbluth S."/>
            <person name="Walsh D.A."/>
            <person name="Denef V.J."/>
            <person name="McMahon K.D."/>
            <person name="Konstantinidis K.T."/>
            <person name="Eloe-Fadrosh E.A."/>
            <person name="Kyrpides N.C."/>
            <person name="Woyke T."/>
        </authorList>
    </citation>
    <scope>NUCLEOTIDE SEQUENCE</scope>
    <source>
        <strain evidence="1">GVMAG-M-3300009068-24</strain>
    </source>
</reference>
<sequence>MRNLDAQCLLLRRLPIFTELQDMVKTYLVYDRTHFVQHHATKMRATLNEILAALSRRNGFGGVEPNDTLNENWIFATEDYRLALQSVSCRFCGNFLLTSHMELLGEMSPHALCHCVRYLFYTNEDLHL</sequence>